<protein>
    <submittedName>
        <fullName evidence="2">Inositol monophosphatase</fullName>
    </submittedName>
</protein>
<dbReference type="GO" id="GO:0008934">
    <property type="term" value="F:inositol monophosphate 1-phosphatase activity"/>
    <property type="evidence" value="ECO:0007669"/>
    <property type="project" value="TreeGrafter"/>
</dbReference>
<dbReference type="AlphaFoldDB" id="A0A139SJK2"/>
<evidence type="ECO:0000313" key="2">
    <source>
        <dbReference type="EMBL" id="KXU34755.1"/>
    </source>
</evidence>
<dbReference type="GO" id="GO:0046872">
    <property type="term" value="F:metal ion binding"/>
    <property type="evidence" value="ECO:0007669"/>
    <property type="project" value="UniProtKB-KW"/>
</dbReference>
<dbReference type="Proteomes" id="UP000070058">
    <property type="component" value="Unassembled WGS sequence"/>
</dbReference>
<dbReference type="InterPro" id="IPR000760">
    <property type="entry name" value="Inositol_monophosphatase-like"/>
</dbReference>
<reference evidence="3" key="1">
    <citation type="submission" date="2016-02" db="EMBL/GenBank/DDBJ databases">
        <authorList>
            <person name="Sanders J.G."/>
            <person name="Lin J.Y."/>
            <person name="Wertz J.T."/>
            <person name="Russell J.A."/>
            <person name="Moreau C.S."/>
            <person name="Powell S."/>
        </authorList>
    </citation>
    <scope>NUCLEOTIDE SEQUENCE [LARGE SCALE GENOMIC DNA]</scope>
    <source>
        <strain evidence="3">CAG34</strain>
    </source>
</reference>
<dbReference type="PANTHER" id="PTHR20854:SF4">
    <property type="entry name" value="INOSITOL-1-MONOPHOSPHATASE-RELATED"/>
    <property type="match status" value="1"/>
</dbReference>
<organism evidence="2 3">
    <name type="scientific">Cephaloticoccus primus</name>
    <dbReference type="NCBI Taxonomy" id="1548207"/>
    <lineage>
        <taxon>Bacteria</taxon>
        <taxon>Pseudomonadati</taxon>
        <taxon>Verrucomicrobiota</taxon>
        <taxon>Opitutia</taxon>
        <taxon>Opitutales</taxon>
        <taxon>Opitutaceae</taxon>
        <taxon>Cephaloticoccus</taxon>
    </lineage>
</organism>
<dbReference type="GO" id="GO:0007165">
    <property type="term" value="P:signal transduction"/>
    <property type="evidence" value="ECO:0007669"/>
    <property type="project" value="TreeGrafter"/>
</dbReference>
<feature type="binding site" evidence="1">
    <location>
        <position position="92"/>
    </location>
    <ligand>
        <name>Mg(2+)</name>
        <dbReference type="ChEBI" id="CHEBI:18420"/>
        <label>1</label>
        <note>catalytic</note>
    </ligand>
</feature>
<gene>
    <name evidence="2" type="ORF">AXK11_07805</name>
</gene>
<keyword evidence="1" id="KW-0479">Metal-binding</keyword>
<dbReference type="SUPFAM" id="SSF56655">
    <property type="entry name" value="Carbohydrate phosphatase"/>
    <property type="match status" value="1"/>
</dbReference>
<dbReference type="Gene3D" id="3.30.540.10">
    <property type="entry name" value="Fructose-1,6-Bisphosphatase, subunit A, domain 1"/>
    <property type="match status" value="1"/>
</dbReference>
<dbReference type="GO" id="GO:0006020">
    <property type="term" value="P:inositol metabolic process"/>
    <property type="evidence" value="ECO:0007669"/>
    <property type="project" value="TreeGrafter"/>
</dbReference>
<dbReference type="EMBL" id="LSZQ01000057">
    <property type="protein sequence ID" value="KXU34755.1"/>
    <property type="molecule type" value="Genomic_DNA"/>
</dbReference>
<dbReference type="PRINTS" id="PR00377">
    <property type="entry name" value="IMPHPHTASES"/>
</dbReference>
<comment type="cofactor">
    <cofactor evidence="1">
        <name>Mg(2+)</name>
        <dbReference type="ChEBI" id="CHEBI:18420"/>
    </cofactor>
</comment>
<feature type="binding site" evidence="1">
    <location>
        <position position="95"/>
    </location>
    <ligand>
        <name>Mg(2+)</name>
        <dbReference type="ChEBI" id="CHEBI:18420"/>
        <label>1</label>
        <note>catalytic</note>
    </ligand>
</feature>
<name>A0A139SJK2_9BACT</name>
<dbReference type="PANTHER" id="PTHR20854">
    <property type="entry name" value="INOSITOL MONOPHOSPHATASE"/>
    <property type="match status" value="1"/>
</dbReference>
<dbReference type="OrthoDB" id="9772456at2"/>
<dbReference type="Pfam" id="PF00459">
    <property type="entry name" value="Inositol_P"/>
    <property type="match status" value="1"/>
</dbReference>
<keyword evidence="1" id="KW-0460">Magnesium</keyword>
<keyword evidence="3" id="KW-1185">Reference proteome</keyword>
<dbReference type="Gene3D" id="3.40.190.80">
    <property type="match status" value="1"/>
</dbReference>
<sequence length="268" mass="28716">MPSGAPAELLARVEAGRAAVLGQVTFFHRGLGRAKSAWKADGSRVTEADIAISKNIFAELGARFPEDDFFSEELEDGGEPLRAQAEFAWVLDPIDGTNNYALGVPYCAISLALLRGGLPVYGIIYDASRRLVMHGGPGFGVWDGERRVALVEAPFGVHSFVGFHSPHEPRYAPHAAVLAEHAKLRALGASALHMAYVGVGLLDAVVDHNVKVWDIAAAVPLVVASGRVVDYVSESPFPLKHFDVTMGRTFCMAGSRSAVTRLRELLGV</sequence>
<evidence type="ECO:0000313" key="3">
    <source>
        <dbReference type="Proteomes" id="UP000070058"/>
    </source>
</evidence>
<feature type="binding site" evidence="1">
    <location>
        <position position="214"/>
    </location>
    <ligand>
        <name>Mg(2+)</name>
        <dbReference type="ChEBI" id="CHEBI:18420"/>
        <label>1</label>
        <note>catalytic</note>
    </ligand>
</feature>
<dbReference type="STRING" id="1548207.AXK11_07805"/>
<feature type="binding site" evidence="1">
    <location>
        <position position="72"/>
    </location>
    <ligand>
        <name>Mg(2+)</name>
        <dbReference type="ChEBI" id="CHEBI:18420"/>
        <label>1</label>
        <note>catalytic</note>
    </ligand>
</feature>
<comment type="caution">
    <text evidence="2">The sequence shown here is derived from an EMBL/GenBank/DDBJ whole genome shotgun (WGS) entry which is preliminary data.</text>
</comment>
<accession>A0A139SJK2</accession>
<dbReference type="CDD" id="cd01637">
    <property type="entry name" value="IMPase_like"/>
    <property type="match status" value="1"/>
</dbReference>
<feature type="binding site" evidence="1">
    <location>
        <position position="94"/>
    </location>
    <ligand>
        <name>Mg(2+)</name>
        <dbReference type="ChEBI" id="CHEBI:18420"/>
        <label>1</label>
        <note>catalytic</note>
    </ligand>
</feature>
<dbReference type="RefSeq" id="WP_068630997.1">
    <property type="nucleotide sequence ID" value="NZ_LSZQ01000057.1"/>
</dbReference>
<proteinExistence type="predicted"/>
<evidence type="ECO:0000256" key="1">
    <source>
        <dbReference type="PIRSR" id="PIRSR600760-2"/>
    </source>
</evidence>